<accession>A0A511V6P9</accession>
<organism evidence="1 2">
    <name type="scientific">Aneurinibacillus danicus</name>
    <dbReference type="NCBI Taxonomy" id="267746"/>
    <lineage>
        <taxon>Bacteria</taxon>
        <taxon>Bacillati</taxon>
        <taxon>Bacillota</taxon>
        <taxon>Bacilli</taxon>
        <taxon>Bacillales</taxon>
        <taxon>Paenibacillaceae</taxon>
        <taxon>Aneurinibacillus group</taxon>
        <taxon>Aneurinibacillus</taxon>
    </lineage>
</organism>
<evidence type="ECO:0000313" key="1">
    <source>
        <dbReference type="EMBL" id="GEN34634.1"/>
    </source>
</evidence>
<proteinExistence type="predicted"/>
<reference evidence="1 2" key="1">
    <citation type="submission" date="2019-07" db="EMBL/GenBank/DDBJ databases">
        <title>Whole genome shotgun sequence of Aneurinibacillus danicus NBRC 102444.</title>
        <authorList>
            <person name="Hosoyama A."/>
            <person name="Uohara A."/>
            <person name="Ohji S."/>
            <person name="Ichikawa N."/>
        </authorList>
    </citation>
    <scope>NUCLEOTIDE SEQUENCE [LARGE SCALE GENOMIC DNA]</scope>
    <source>
        <strain evidence="1 2">NBRC 102444</strain>
    </source>
</reference>
<comment type="caution">
    <text evidence="1">The sequence shown here is derived from an EMBL/GenBank/DDBJ whole genome shotgun (WGS) entry which is preliminary data.</text>
</comment>
<sequence>MISIYKIGSTPKNMLDRLTCTQSAVMGNGEGIGMSLRYALLGSVGRSLSLNDR</sequence>
<evidence type="ECO:0000313" key="2">
    <source>
        <dbReference type="Proteomes" id="UP000321157"/>
    </source>
</evidence>
<dbReference type="AlphaFoldDB" id="A0A511V6P9"/>
<dbReference type="Proteomes" id="UP000321157">
    <property type="component" value="Unassembled WGS sequence"/>
</dbReference>
<protein>
    <submittedName>
        <fullName evidence="1">Uncharacterized protein</fullName>
    </submittedName>
</protein>
<dbReference type="EMBL" id="BJXX01000085">
    <property type="protein sequence ID" value="GEN34634.1"/>
    <property type="molecule type" value="Genomic_DNA"/>
</dbReference>
<gene>
    <name evidence="1" type="ORF">ADA01nite_20940</name>
</gene>
<keyword evidence="2" id="KW-1185">Reference proteome</keyword>
<name>A0A511V6P9_9BACL</name>